<name>A0A0B6ZYD1_9EUPU</name>
<evidence type="ECO:0000313" key="1">
    <source>
        <dbReference type="EMBL" id="CEK72765.1"/>
    </source>
</evidence>
<proteinExistence type="predicted"/>
<reference evidence="1" key="1">
    <citation type="submission" date="2014-12" db="EMBL/GenBank/DDBJ databases">
        <title>Insight into the proteome of Arion vulgaris.</title>
        <authorList>
            <person name="Aradska J."/>
            <person name="Bulat T."/>
            <person name="Smidak R."/>
            <person name="Sarate P."/>
            <person name="Gangsoo J."/>
            <person name="Sialana F."/>
            <person name="Bilban M."/>
            <person name="Lubec G."/>
        </authorList>
    </citation>
    <scope>NUCLEOTIDE SEQUENCE</scope>
    <source>
        <tissue evidence="1">Skin</tissue>
    </source>
</reference>
<accession>A0A0B6ZYD1</accession>
<protein>
    <submittedName>
        <fullName evidence="1">Uncharacterized protein</fullName>
    </submittedName>
</protein>
<organism evidence="1">
    <name type="scientific">Arion vulgaris</name>
    <dbReference type="NCBI Taxonomy" id="1028688"/>
    <lineage>
        <taxon>Eukaryota</taxon>
        <taxon>Metazoa</taxon>
        <taxon>Spiralia</taxon>
        <taxon>Lophotrochozoa</taxon>
        <taxon>Mollusca</taxon>
        <taxon>Gastropoda</taxon>
        <taxon>Heterobranchia</taxon>
        <taxon>Euthyneura</taxon>
        <taxon>Panpulmonata</taxon>
        <taxon>Eupulmonata</taxon>
        <taxon>Stylommatophora</taxon>
        <taxon>Helicina</taxon>
        <taxon>Arionoidea</taxon>
        <taxon>Arionidae</taxon>
        <taxon>Arion</taxon>
    </lineage>
</organism>
<gene>
    <name evidence="1" type="primary">ORF83856</name>
</gene>
<sequence>MLLWSKKGIRRISFASSDRTMNKCTVGYKFTKIELKSLLTGNYFLVNSTHPITTS</sequence>
<dbReference type="EMBL" id="HACG01025900">
    <property type="protein sequence ID" value="CEK72765.1"/>
    <property type="molecule type" value="Transcribed_RNA"/>
</dbReference>
<dbReference type="AlphaFoldDB" id="A0A0B6ZYD1"/>